<gene>
    <name evidence="8" type="ordered locus">Jden_0647</name>
</gene>
<evidence type="ECO:0000256" key="4">
    <source>
        <dbReference type="ARBA" id="ARBA00023136"/>
    </source>
</evidence>
<dbReference type="EMBL" id="CP001706">
    <property type="protein sequence ID" value="ACV08311.1"/>
    <property type="molecule type" value="Genomic_DNA"/>
</dbReference>
<dbReference type="PANTHER" id="PTHR43394:SF1">
    <property type="entry name" value="ATP-BINDING CASSETTE SUB-FAMILY B MEMBER 10, MITOCHONDRIAL"/>
    <property type="match status" value="1"/>
</dbReference>
<dbReference type="STRING" id="471856.Jden_0647"/>
<proteinExistence type="predicted"/>
<dbReference type="RefSeq" id="WP_015770939.1">
    <property type="nucleotide sequence ID" value="NC_013174.1"/>
</dbReference>
<feature type="transmembrane region" description="Helical" evidence="5">
    <location>
        <begin position="35"/>
        <end position="53"/>
    </location>
</feature>
<dbReference type="Proteomes" id="UP000000628">
    <property type="component" value="Chromosome"/>
</dbReference>
<dbReference type="SUPFAM" id="SSF52540">
    <property type="entry name" value="P-loop containing nucleoside triphosphate hydrolases"/>
    <property type="match status" value="1"/>
</dbReference>
<evidence type="ECO:0000256" key="1">
    <source>
        <dbReference type="ARBA" id="ARBA00004651"/>
    </source>
</evidence>
<evidence type="ECO:0000256" key="5">
    <source>
        <dbReference type="SAM" id="Phobius"/>
    </source>
</evidence>
<dbReference type="SUPFAM" id="SSF90123">
    <property type="entry name" value="ABC transporter transmembrane region"/>
    <property type="match status" value="1"/>
</dbReference>
<feature type="transmembrane region" description="Helical" evidence="5">
    <location>
        <begin position="175"/>
        <end position="194"/>
    </location>
</feature>
<dbReference type="PROSITE" id="PS00211">
    <property type="entry name" value="ABC_TRANSPORTER_1"/>
    <property type="match status" value="1"/>
</dbReference>
<dbReference type="InterPro" id="IPR003439">
    <property type="entry name" value="ABC_transporter-like_ATP-bd"/>
</dbReference>
<dbReference type="PANTHER" id="PTHR43394">
    <property type="entry name" value="ATP-DEPENDENT PERMEASE MDL1, MITOCHONDRIAL"/>
    <property type="match status" value="1"/>
</dbReference>
<evidence type="ECO:0000256" key="3">
    <source>
        <dbReference type="ARBA" id="ARBA00022989"/>
    </source>
</evidence>
<sequence>MYTTVWTLTDKTPPASTLTSPTRYLVWLAGQQRRIIAISMVCGMISFLTQAVTPFAGGRAIDAGLDNGLTSTLMMWAGVMLAAALIQVIFGAIGHRHDTYSWIRAALTTSRLLGHTVATTGDAIRDELPTGEVVASVATDAHRIGDLYFQLARFFGSLATYVVVTIIMLATSPTLGIIIAIGLPAVALILTFLVRPLQRRQDNQREATGRLTSLGSDTVSGLRILRGIGGERVFTRQYHEQSQRVRTAGNKVAHLQSLMDGLQVLLPGGFVIIILWVGALEALAGRITPGQLVTFYGYAAFLTWPMQNLIMTVQVAIRTHVAASKVLRVLRVTNTVTDTGTRTQVPDDAILIDHTTGIQLPAATCAALVCEDPDVSATVLRRMARLHDTLEVHTPVSLDHVPLTEYTKDALRTAITVSESTPHIFSGTLREALTGRMTRPDDEIMHAIDLTACHDVLESVPDGLDSPLPEKGRSLSGGQRQRVALARALLTQSPRLLLIDPTSAVDAHTEARISAHIAAERAGKATLIATTSPLMLEHMDIIHVLDAHGTLLGSGTHHDLLTGDTPQARTYRATTTRTLTDEDTTHVTH</sequence>
<dbReference type="InterPro" id="IPR027417">
    <property type="entry name" value="P-loop_NTPase"/>
</dbReference>
<accession>C7R196</accession>
<dbReference type="PROSITE" id="PS50929">
    <property type="entry name" value="ABC_TM1F"/>
    <property type="match status" value="1"/>
</dbReference>
<dbReference type="HOGENOM" id="CLU_000604_84_3_11"/>
<dbReference type="InterPro" id="IPR039421">
    <property type="entry name" value="Type_1_exporter"/>
</dbReference>
<evidence type="ECO:0000313" key="8">
    <source>
        <dbReference type="EMBL" id="ACV08311.1"/>
    </source>
</evidence>
<feature type="transmembrane region" description="Helical" evidence="5">
    <location>
        <begin position="295"/>
        <end position="317"/>
    </location>
</feature>
<dbReference type="InterPro" id="IPR036640">
    <property type="entry name" value="ABC1_TM_sf"/>
</dbReference>
<dbReference type="InterPro" id="IPR017871">
    <property type="entry name" value="ABC_transporter-like_CS"/>
</dbReference>
<comment type="subcellular location">
    <subcellularLocation>
        <location evidence="1">Cell membrane</location>
        <topology evidence="1">Multi-pass membrane protein</topology>
    </subcellularLocation>
</comment>
<keyword evidence="9" id="KW-1185">Reference proteome</keyword>
<dbReference type="eggNOG" id="COG1132">
    <property type="taxonomic scope" value="Bacteria"/>
</dbReference>
<feature type="domain" description="ABC transmembrane type-1" evidence="7">
    <location>
        <begin position="37"/>
        <end position="318"/>
    </location>
</feature>
<dbReference type="GO" id="GO:0005524">
    <property type="term" value="F:ATP binding"/>
    <property type="evidence" value="ECO:0007669"/>
    <property type="project" value="InterPro"/>
</dbReference>
<name>C7R196_JONDD</name>
<dbReference type="GO" id="GO:0016887">
    <property type="term" value="F:ATP hydrolysis activity"/>
    <property type="evidence" value="ECO:0007669"/>
    <property type="project" value="InterPro"/>
</dbReference>
<reference evidence="8 9" key="1">
    <citation type="journal article" date="2009" name="Stand. Genomic Sci.">
        <title>Complete genome sequence of Jonesia denitrificans type strain (Prevot 55134).</title>
        <authorList>
            <person name="Pukall R."/>
            <person name="Gehrich-Schroter G."/>
            <person name="Lapidus A."/>
            <person name="Nolan M."/>
            <person name="Glavina Del Rio T."/>
            <person name="Lucas S."/>
            <person name="Chen F."/>
            <person name="Tice H."/>
            <person name="Pitluck S."/>
            <person name="Cheng J.F."/>
            <person name="Copeland A."/>
            <person name="Saunders E."/>
            <person name="Brettin T."/>
            <person name="Detter J.C."/>
            <person name="Bruce D."/>
            <person name="Goodwin L."/>
            <person name="Pati A."/>
            <person name="Ivanova N."/>
            <person name="Mavromatis K."/>
            <person name="Ovchinnikova G."/>
            <person name="Chen A."/>
            <person name="Palaniappan K."/>
            <person name="Land M."/>
            <person name="Hauser L."/>
            <person name="Chang Y.J."/>
            <person name="Jeffries C.D."/>
            <person name="Chain P."/>
            <person name="Goker M."/>
            <person name="Bristow J."/>
            <person name="Eisen J.A."/>
            <person name="Markowitz V."/>
            <person name="Hugenholtz P."/>
            <person name="Kyrpides N.C."/>
            <person name="Klenk H.P."/>
            <person name="Han C."/>
        </authorList>
    </citation>
    <scope>NUCLEOTIDE SEQUENCE [LARGE SCALE GENOMIC DNA]</scope>
    <source>
        <strain evidence="9">ATCC 14870 / DSM 20603 / BCRC 15368 / CIP 55.134 / JCM 11481 / NBRC 15587 / NCTC 10816 / Prevot 55134</strain>
    </source>
</reference>
<feature type="domain" description="ABC transporter" evidence="6">
    <location>
        <begin position="327"/>
        <end position="573"/>
    </location>
</feature>
<dbReference type="GO" id="GO:0005886">
    <property type="term" value="C:plasma membrane"/>
    <property type="evidence" value="ECO:0007669"/>
    <property type="project" value="UniProtKB-SubCell"/>
</dbReference>
<dbReference type="Gene3D" id="3.40.50.300">
    <property type="entry name" value="P-loop containing nucleotide triphosphate hydrolases"/>
    <property type="match status" value="1"/>
</dbReference>
<dbReference type="Pfam" id="PF00005">
    <property type="entry name" value="ABC_tran"/>
    <property type="match status" value="1"/>
</dbReference>
<keyword evidence="3 5" id="KW-1133">Transmembrane helix</keyword>
<organism evidence="8 9">
    <name type="scientific">Jonesia denitrificans (strain ATCC 14870 / DSM 20603 / BCRC 15368 / CIP 55.134 / JCM 11481 / NBRC 15587 / NCTC 10816 / Prevot 55134)</name>
    <name type="common">Listeria denitrificans</name>
    <dbReference type="NCBI Taxonomy" id="471856"/>
    <lineage>
        <taxon>Bacteria</taxon>
        <taxon>Bacillati</taxon>
        <taxon>Actinomycetota</taxon>
        <taxon>Actinomycetes</taxon>
        <taxon>Micrococcales</taxon>
        <taxon>Jonesiaceae</taxon>
        <taxon>Jonesia</taxon>
    </lineage>
</organism>
<keyword evidence="2 5" id="KW-0812">Transmembrane</keyword>
<feature type="transmembrane region" description="Helical" evidence="5">
    <location>
        <begin position="264"/>
        <end position="283"/>
    </location>
</feature>
<dbReference type="CDD" id="cd07346">
    <property type="entry name" value="ABC_6TM_exporters"/>
    <property type="match status" value="1"/>
</dbReference>
<dbReference type="Gene3D" id="1.20.1560.10">
    <property type="entry name" value="ABC transporter type 1, transmembrane domain"/>
    <property type="match status" value="1"/>
</dbReference>
<dbReference type="AlphaFoldDB" id="C7R196"/>
<dbReference type="GO" id="GO:0015421">
    <property type="term" value="F:ABC-type oligopeptide transporter activity"/>
    <property type="evidence" value="ECO:0007669"/>
    <property type="project" value="TreeGrafter"/>
</dbReference>
<evidence type="ECO:0000313" key="9">
    <source>
        <dbReference type="Proteomes" id="UP000000628"/>
    </source>
</evidence>
<keyword evidence="4 5" id="KW-0472">Membrane</keyword>
<feature type="transmembrane region" description="Helical" evidence="5">
    <location>
        <begin position="73"/>
        <end position="94"/>
    </location>
</feature>
<dbReference type="InterPro" id="IPR011527">
    <property type="entry name" value="ABC1_TM_dom"/>
</dbReference>
<evidence type="ECO:0000259" key="6">
    <source>
        <dbReference type="PROSITE" id="PS50893"/>
    </source>
</evidence>
<evidence type="ECO:0000256" key="2">
    <source>
        <dbReference type="ARBA" id="ARBA00022692"/>
    </source>
</evidence>
<feature type="transmembrane region" description="Helical" evidence="5">
    <location>
        <begin position="151"/>
        <end position="169"/>
    </location>
</feature>
<evidence type="ECO:0000259" key="7">
    <source>
        <dbReference type="PROSITE" id="PS50929"/>
    </source>
</evidence>
<dbReference type="OrthoDB" id="4966664at2"/>
<dbReference type="Pfam" id="PF00664">
    <property type="entry name" value="ABC_membrane"/>
    <property type="match status" value="1"/>
</dbReference>
<dbReference type="KEGG" id="jde:Jden_0647"/>
<dbReference type="PROSITE" id="PS50893">
    <property type="entry name" value="ABC_TRANSPORTER_2"/>
    <property type="match status" value="1"/>
</dbReference>
<protein>
    <submittedName>
        <fullName evidence="8">ABC transporter transmembrane region</fullName>
    </submittedName>
</protein>